<dbReference type="AlphaFoldDB" id="A0A9E8N8X1"/>
<dbReference type="KEGG" id="dpf:ON006_20765"/>
<proteinExistence type="predicted"/>
<name>A0A9E8N8X1_9BACT</name>
<accession>A0A9E8N8X1</accession>
<evidence type="ECO:0000313" key="1">
    <source>
        <dbReference type="EMBL" id="WAC10181.1"/>
    </source>
</evidence>
<dbReference type="Proteomes" id="UP001164653">
    <property type="component" value="Chromosome"/>
</dbReference>
<organism evidence="1 2">
    <name type="scientific">Dyadobacter pollutisoli</name>
    <dbReference type="NCBI Taxonomy" id="2910158"/>
    <lineage>
        <taxon>Bacteria</taxon>
        <taxon>Pseudomonadati</taxon>
        <taxon>Bacteroidota</taxon>
        <taxon>Cytophagia</taxon>
        <taxon>Cytophagales</taxon>
        <taxon>Spirosomataceae</taxon>
        <taxon>Dyadobacter</taxon>
    </lineage>
</organism>
<sequence>MNKSEKDIRKQIKNELRKKASDAFEASLPTSRIKFEELFNYLDEELQEQECDNKPTLARTFLENQILRMLRLSCNGYQIKGGIATARYLRMWRNNLSSFTLSNKFNQGN</sequence>
<reference evidence="1" key="1">
    <citation type="submission" date="2022-11" db="EMBL/GenBank/DDBJ databases">
        <title>Dyadobacter pollutisoli sp. nov., isolated from plastic dumped soil.</title>
        <authorList>
            <person name="Kim J.M."/>
            <person name="Kim K.R."/>
            <person name="Lee J.K."/>
            <person name="Hao L."/>
            <person name="Jeon C.O."/>
        </authorList>
    </citation>
    <scope>NUCLEOTIDE SEQUENCE</scope>
    <source>
        <strain evidence="1">U1</strain>
    </source>
</reference>
<keyword evidence="2" id="KW-1185">Reference proteome</keyword>
<evidence type="ECO:0000313" key="2">
    <source>
        <dbReference type="Proteomes" id="UP001164653"/>
    </source>
</evidence>
<gene>
    <name evidence="1" type="ORF">ON006_20765</name>
</gene>
<protein>
    <submittedName>
        <fullName evidence="1">Uncharacterized protein</fullName>
    </submittedName>
</protein>
<dbReference type="EMBL" id="CP112998">
    <property type="protein sequence ID" value="WAC10181.1"/>
    <property type="molecule type" value="Genomic_DNA"/>
</dbReference>